<feature type="transmembrane region" description="Helical" evidence="2">
    <location>
        <begin position="255"/>
        <end position="277"/>
    </location>
</feature>
<protein>
    <submittedName>
        <fullName evidence="5">Myelin-associated glycoprotein</fullName>
    </submittedName>
</protein>
<evidence type="ECO:0000256" key="1">
    <source>
        <dbReference type="SAM" id="MobiDB-lite"/>
    </source>
</evidence>
<keyword evidence="6" id="KW-1185">Reference proteome</keyword>
<dbReference type="InterPro" id="IPR036179">
    <property type="entry name" value="Ig-like_dom_sf"/>
</dbReference>
<dbReference type="PANTHER" id="PTHR46484:SF7">
    <property type="entry name" value="MYELIN-ASSOCIATED GLYCOPROTEIN-LIKE-RELATED"/>
    <property type="match status" value="1"/>
</dbReference>
<dbReference type="PANTHER" id="PTHR46484">
    <property type="entry name" value="SI:CH211-171H4.5-RELATED"/>
    <property type="match status" value="1"/>
</dbReference>
<feature type="region of interest" description="Disordered" evidence="1">
    <location>
        <begin position="302"/>
        <end position="321"/>
    </location>
</feature>
<feature type="signal peptide" evidence="3">
    <location>
        <begin position="1"/>
        <end position="23"/>
    </location>
</feature>
<evidence type="ECO:0000256" key="2">
    <source>
        <dbReference type="SAM" id="Phobius"/>
    </source>
</evidence>
<dbReference type="EMBL" id="OY660871">
    <property type="protein sequence ID" value="CAJ1061625.1"/>
    <property type="molecule type" value="Genomic_DNA"/>
</dbReference>
<dbReference type="InterPro" id="IPR007110">
    <property type="entry name" value="Ig-like_dom"/>
</dbReference>
<dbReference type="SUPFAM" id="SSF48726">
    <property type="entry name" value="Immunoglobulin"/>
    <property type="match status" value="2"/>
</dbReference>
<gene>
    <name evidence="5" type="ORF">XNOV1_A012443</name>
</gene>
<evidence type="ECO:0000313" key="6">
    <source>
        <dbReference type="Proteomes" id="UP001178508"/>
    </source>
</evidence>
<keyword evidence="2" id="KW-0812">Transmembrane</keyword>
<dbReference type="PROSITE" id="PS50835">
    <property type="entry name" value="IG_LIKE"/>
    <property type="match status" value="1"/>
</dbReference>
<accession>A0AAV1FKN9</accession>
<feature type="domain" description="Ig-like" evidence="4">
    <location>
        <begin position="151"/>
        <end position="243"/>
    </location>
</feature>
<dbReference type="AlphaFoldDB" id="A0AAV1FKN9"/>
<feature type="chain" id="PRO_5043527588" evidence="3">
    <location>
        <begin position="24"/>
        <end position="389"/>
    </location>
</feature>
<keyword evidence="2" id="KW-1133">Transmembrane helix</keyword>
<evidence type="ECO:0000256" key="3">
    <source>
        <dbReference type="SAM" id="SignalP"/>
    </source>
</evidence>
<feature type="region of interest" description="Disordered" evidence="1">
    <location>
        <begin position="327"/>
        <end position="375"/>
    </location>
</feature>
<reference evidence="5" key="1">
    <citation type="submission" date="2023-08" db="EMBL/GenBank/DDBJ databases">
        <authorList>
            <person name="Alioto T."/>
            <person name="Alioto T."/>
            <person name="Gomez Garrido J."/>
        </authorList>
    </citation>
    <scope>NUCLEOTIDE SEQUENCE</scope>
</reference>
<feature type="compositionally biased region" description="Polar residues" evidence="1">
    <location>
        <begin position="336"/>
        <end position="349"/>
    </location>
</feature>
<proteinExistence type="predicted"/>
<dbReference type="Gene3D" id="2.60.40.10">
    <property type="entry name" value="Immunoglobulins"/>
    <property type="match status" value="2"/>
</dbReference>
<organism evidence="5 6">
    <name type="scientific">Xyrichtys novacula</name>
    <name type="common">Pearly razorfish</name>
    <name type="synonym">Hemipteronotus novacula</name>
    <dbReference type="NCBI Taxonomy" id="13765"/>
    <lineage>
        <taxon>Eukaryota</taxon>
        <taxon>Metazoa</taxon>
        <taxon>Chordata</taxon>
        <taxon>Craniata</taxon>
        <taxon>Vertebrata</taxon>
        <taxon>Euteleostomi</taxon>
        <taxon>Actinopterygii</taxon>
        <taxon>Neopterygii</taxon>
        <taxon>Teleostei</taxon>
        <taxon>Neoteleostei</taxon>
        <taxon>Acanthomorphata</taxon>
        <taxon>Eupercaria</taxon>
        <taxon>Labriformes</taxon>
        <taxon>Labridae</taxon>
        <taxon>Xyrichtys</taxon>
    </lineage>
</organism>
<dbReference type="Proteomes" id="UP001178508">
    <property type="component" value="Chromosome 8"/>
</dbReference>
<sequence>MDKDTTMLMMGLLLVASFSPVLNEQWTASVVNELEVLVSSCVAIPCSFTHPEGSLSNSRLRGIWHVSDKRDQRVFSEDPTTILENYRGRTKLLGHLSQGNCTLEITEIKDHDNGPFCFRIELAPTSSGTLEKFSFVQDCATLIMQPDPPKPEMTHPKTAIQGHPFTVTCTVAHTCPSHAPKLTWSRLNSDPADGITEVHRKTHSGIWEVQSILTFIAEEKDDHSEVTCTSTFNGGKSSSKTLTLFVKRTENYNHIIIPAVVGIGITAIFAVFCIFMVKKYKTRIAELQRQDGSMWNRLSRMSRRIRSNNPGPSHSEHRRSIWSRFSRRPRADMVNQMPNNVTSNTCSDKTFSKPRFPSPKSQHKSSNYNQDFDGDDYENAADVSVYGNL</sequence>
<evidence type="ECO:0000259" key="4">
    <source>
        <dbReference type="PROSITE" id="PS50835"/>
    </source>
</evidence>
<dbReference type="InterPro" id="IPR013783">
    <property type="entry name" value="Ig-like_fold"/>
</dbReference>
<name>A0AAV1FKN9_XYRNO</name>
<keyword evidence="2" id="KW-0472">Membrane</keyword>
<evidence type="ECO:0000313" key="5">
    <source>
        <dbReference type="EMBL" id="CAJ1061625.1"/>
    </source>
</evidence>
<keyword evidence="3" id="KW-0732">Signal</keyword>